<accession>A0ABT5MSV1</accession>
<dbReference type="RefSeq" id="WP_273748933.1">
    <property type="nucleotide sequence ID" value="NZ_JAQSJE010000009.1"/>
</dbReference>
<keyword evidence="2" id="KW-1185">Reference proteome</keyword>
<gene>
    <name evidence="1" type="ORF">PTQ27_09440</name>
</gene>
<proteinExistence type="predicted"/>
<name>A0ABT5MSV1_9PAST</name>
<evidence type="ECO:0000313" key="2">
    <source>
        <dbReference type="Proteomes" id="UP001221909"/>
    </source>
</evidence>
<dbReference type="Proteomes" id="UP001221909">
    <property type="component" value="Unassembled WGS sequence"/>
</dbReference>
<organism evidence="1 2">
    <name type="scientific">Mannheimia cairinae</name>
    <dbReference type="NCBI Taxonomy" id="3025936"/>
    <lineage>
        <taxon>Bacteria</taxon>
        <taxon>Pseudomonadati</taxon>
        <taxon>Pseudomonadota</taxon>
        <taxon>Gammaproteobacteria</taxon>
        <taxon>Pasteurellales</taxon>
        <taxon>Pasteurellaceae</taxon>
        <taxon>Mannheimia</taxon>
    </lineage>
</organism>
<evidence type="ECO:0000313" key="1">
    <source>
        <dbReference type="EMBL" id="MDD0824681.1"/>
    </source>
</evidence>
<dbReference type="EMBL" id="JAQSJE010000009">
    <property type="protein sequence ID" value="MDD0824681.1"/>
    <property type="molecule type" value="Genomic_DNA"/>
</dbReference>
<comment type="caution">
    <text evidence="1">The sequence shown here is derived from an EMBL/GenBank/DDBJ whole genome shotgun (WGS) entry which is preliminary data.</text>
</comment>
<sequence>MKTLIEQRNELNALYSIVNYNGQLVIDSLIWGIDCILSDEERTIDAFDSNESELKERVNNFYSNIENYL</sequence>
<protein>
    <submittedName>
        <fullName evidence="1">Uncharacterized protein</fullName>
    </submittedName>
</protein>
<reference evidence="1 2" key="1">
    <citation type="submission" date="2023-02" db="EMBL/GenBank/DDBJ databases">
        <title>Mannheimia cairiniae sp. nov., a novel species of Mannheimia obtained from moscovy ducks (Cairina moschata) and reclassification of Mannheimia ovis as heterotypic synonym of Mannheimia pernigra.</title>
        <authorList>
            <person name="Christensen H."/>
        </authorList>
    </citation>
    <scope>NUCLEOTIDE SEQUENCE [LARGE SCALE GENOMIC DNA]</scope>
    <source>
        <strain evidence="1 2">AT1</strain>
    </source>
</reference>